<feature type="region of interest" description="Disordered" evidence="18">
    <location>
        <begin position="1"/>
        <end position="22"/>
    </location>
</feature>
<dbReference type="EMBL" id="JADGJQ010000059">
    <property type="protein sequence ID" value="KAJ3174834.1"/>
    <property type="molecule type" value="Genomic_DNA"/>
</dbReference>
<dbReference type="InterPro" id="IPR011035">
    <property type="entry name" value="Ribosomal_bL25/Gln-tRNA_synth"/>
</dbReference>
<dbReference type="FunFam" id="2.40.50.140:FF:000047">
    <property type="entry name" value="tyrosine--tRNA ligase, cytoplasmic isoform X2"/>
    <property type="match status" value="1"/>
</dbReference>
<gene>
    <name evidence="20" type="ORF">HDU87_006626</name>
</gene>
<feature type="compositionally biased region" description="Basic and acidic residues" evidence="18">
    <location>
        <begin position="568"/>
        <end position="585"/>
    </location>
</feature>
<comment type="caution">
    <text evidence="20">The sequence shown here is derived from an EMBL/GenBank/DDBJ whole genome shotgun (WGS) entry which is preliminary data.</text>
</comment>
<dbReference type="Pfam" id="PF00749">
    <property type="entry name" value="tRNA-synt_1c"/>
    <property type="match status" value="1"/>
</dbReference>
<dbReference type="Pfam" id="PF01588">
    <property type="entry name" value="tRNA_bind"/>
    <property type="match status" value="1"/>
</dbReference>
<dbReference type="InterPro" id="IPR001412">
    <property type="entry name" value="aa-tRNA-synth_I_CS"/>
</dbReference>
<dbReference type="NCBIfam" id="TIGR00463">
    <property type="entry name" value="gltX_arch"/>
    <property type="match status" value="1"/>
</dbReference>
<keyword evidence="6 16" id="KW-0820">tRNA-binding</keyword>
<dbReference type="InterPro" id="IPR004526">
    <property type="entry name" value="Glu-tRNA-synth_arc/euk"/>
</dbReference>
<dbReference type="InterPro" id="IPR012340">
    <property type="entry name" value="NA-bd_OB-fold"/>
</dbReference>
<dbReference type="Gene3D" id="1.10.1160.10">
    <property type="entry name" value="Glutamyl-trna Synthetase, Domain 2"/>
    <property type="match status" value="1"/>
</dbReference>
<dbReference type="GO" id="GO:0006424">
    <property type="term" value="P:glutamyl-tRNA aminoacylation"/>
    <property type="evidence" value="ECO:0007669"/>
    <property type="project" value="InterPro"/>
</dbReference>
<dbReference type="Gene3D" id="2.40.240.10">
    <property type="entry name" value="Ribosomal Protein L25, Chain P"/>
    <property type="match status" value="1"/>
</dbReference>
<dbReference type="InterPro" id="IPR020061">
    <property type="entry name" value="Glu_tRNA_lig_a-bdl"/>
</dbReference>
<dbReference type="SUPFAM" id="SSF50249">
    <property type="entry name" value="Nucleic acid-binding proteins"/>
    <property type="match status" value="1"/>
</dbReference>
<keyword evidence="9 17" id="KW-0067">ATP-binding</keyword>
<feature type="domain" description="TRNA-binding" evidence="19">
    <location>
        <begin position="679"/>
        <end position="782"/>
    </location>
</feature>
<dbReference type="Pfam" id="PF20974">
    <property type="entry name" value="tRNA-synt_1c_C2"/>
    <property type="match status" value="1"/>
</dbReference>
<dbReference type="Pfam" id="PF03950">
    <property type="entry name" value="tRNA-synt_1c_C"/>
    <property type="match status" value="1"/>
</dbReference>
<dbReference type="PRINTS" id="PR00987">
    <property type="entry name" value="TRNASYNTHGLU"/>
</dbReference>
<dbReference type="CDD" id="cd00807">
    <property type="entry name" value="GlnRS_core"/>
    <property type="match status" value="1"/>
</dbReference>
<dbReference type="GO" id="GO:0017102">
    <property type="term" value="C:methionyl glutamyl tRNA synthetase complex"/>
    <property type="evidence" value="ECO:0007669"/>
    <property type="project" value="UniProtKB-ARBA"/>
</dbReference>
<dbReference type="EC" id="6.1.1.17" evidence="3"/>
<evidence type="ECO:0000256" key="10">
    <source>
        <dbReference type="ARBA" id="ARBA00022884"/>
    </source>
</evidence>
<dbReference type="GO" id="GO:0005524">
    <property type="term" value="F:ATP binding"/>
    <property type="evidence" value="ECO:0007669"/>
    <property type="project" value="UniProtKB-KW"/>
</dbReference>
<evidence type="ECO:0000256" key="9">
    <source>
        <dbReference type="ARBA" id="ARBA00022840"/>
    </source>
</evidence>
<dbReference type="PANTHER" id="PTHR43097">
    <property type="entry name" value="GLUTAMINE-TRNA LIGASE"/>
    <property type="match status" value="1"/>
</dbReference>
<evidence type="ECO:0000256" key="17">
    <source>
        <dbReference type="RuleBase" id="RU363037"/>
    </source>
</evidence>
<evidence type="ECO:0000256" key="6">
    <source>
        <dbReference type="ARBA" id="ARBA00022555"/>
    </source>
</evidence>
<evidence type="ECO:0000256" key="1">
    <source>
        <dbReference type="ARBA" id="ARBA00004496"/>
    </source>
</evidence>
<dbReference type="HAMAP" id="MF_02076">
    <property type="entry name" value="Glu_tRNA_synth_type2"/>
    <property type="match status" value="1"/>
</dbReference>
<keyword evidence="11 17" id="KW-0648">Protein biosynthesis</keyword>
<evidence type="ECO:0000313" key="20">
    <source>
        <dbReference type="EMBL" id="KAJ3174834.1"/>
    </source>
</evidence>
<dbReference type="PANTHER" id="PTHR43097:SF5">
    <property type="entry name" value="GLUTAMATE--TRNA LIGASE"/>
    <property type="match status" value="1"/>
</dbReference>
<sequence>MANAKTDQAPAAGGKPKDQGSFEIGLKDAADGQVVTRFPPEPSGYLHIGHAKAALLNDYFARKYNGKLIVRFDDTNPSKEKSEYEESIKEDLLLLGIKADEITYTSDSFDRIYELALQIIKDGKAYVDNTDLETMRAERFDGIESKCRNQSVEENLRRFEEMKNGTEFGLTCCLRAKIDMKDKNKAMRDPALYRCNISAPHHRTGTKWKIYPIYDFACPIVDSLEGVTHALRTNEYRDRNPQYQWVLDALRLRTVHIWDFSRLNFVYTLLSKRKLTWFVDEGLVSGWDDPRFPTVRGIRRRGMTIEALRQYILMQGASQKNLELEWDKVWALNKKIIDPVAPRHTALDSDKITPVKIVGDAVATEVKEMPKHKKNPDLGNKLTTFSSELYLAFEDAKTLADGEKVTFMDWGNFDVVKIQWSADKSHIVLIEVKINPDTDYKGTKKFTWLSRAETGKPESIPVAATLFDYDYLITKKKLEEDDKVQDFVTPVTEFKIEAMCDANIRDVKQGDIIQLERKGYYICDRAFDAANPKENVHLIFIPDGKVSSMQSKADTTTAAAASANATEGGRERKPKGEGRKPKEPKASGANAAGKMKMYKVKPVYTEELDFGGNRVGKMYAMDNIYGTQEAAVPVPKEGPATSLPNSDKDPKPEKEKVKKEKAPKAPKAAPAAAAPEGSLISKLDICVGKILSVRRHPDADSLYVEQIDVGEPQPREVVSGLVKYMAESDMEGKLVLILKNLKPVSMRGIKSFAMVLCASPADHSSVEFLIPPEGSKPGDKVFFPGHEGEPEALLNPKKKVWETVQPDFTTGADLVATWKGVPFTTEKGVVKSVSLAGAEIK</sequence>
<feature type="region of interest" description="Disordered" evidence="18">
    <location>
        <begin position="634"/>
        <end position="673"/>
    </location>
</feature>
<dbReference type="InterPro" id="IPR014729">
    <property type="entry name" value="Rossmann-like_a/b/a_fold"/>
</dbReference>
<dbReference type="Proteomes" id="UP001212152">
    <property type="component" value="Unassembled WGS sequence"/>
</dbReference>
<keyword evidence="21" id="KW-1185">Reference proteome</keyword>
<dbReference type="InterPro" id="IPR000924">
    <property type="entry name" value="Glu/Gln-tRNA-synth"/>
</dbReference>
<dbReference type="InterPro" id="IPR020056">
    <property type="entry name" value="Rbsml_bL25/Gln-tRNA_synth_N"/>
</dbReference>
<evidence type="ECO:0000256" key="5">
    <source>
        <dbReference type="ARBA" id="ARBA00022553"/>
    </source>
</evidence>
<evidence type="ECO:0000256" key="7">
    <source>
        <dbReference type="ARBA" id="ARBA00022598"/>
    </source>
</evidence>
<dbReference type="Gene3D" id="3.90.800.10">
    <property type="entry name" value="Glutamyl-tRNA Synthetase, Domain 3"/>
    <property type="match status" value="1"/>
</dbReference>
<dbReference type="FunFam" id="2.40.240.10:FF:000004">
    <property type="entry name" value="Glutamyl-tRNA synthetase, cytoplasmic"/>
    <property type="match status" value="1"/>
</dbReference>
<feature type="region of interest" description="Disordered" evidence="18">
    <location>
        <begin position="551"/>
        <end position="592"/>
    </location>
</feature>
<dbReference type="FunFam" id="3.90.800.10:FF:000001">
    <property type="entry name" value="Glutamine--tRNA ligase"/>
    <property type="match status" value="1"/>
</dbReference>
<evidence type="ECO:0000256" key="12">
    <source>
        <dbReference type="ARBA" id="ARBA00023146"/>
    </source>
</evidence>
<keyword evidence="8 17" id="KW-0547">Nucleotide-binding</keyword>
<keyword evidence="10 16" id="KW-0694">RNA-binding</keyword>
<keyword evidence="4" id="KW-0963">Cytoplasm</keyword>
<comment type="subcellular location">
    <subcellularLocation>
        <location evidence="1">Cytoplasm</location>
    </subcellularLocation>
</comment>
<evidence type="ECO:0000256" key="13">
    <source>
        <dbReference type="ARBA" id="ARBA00030865"/>
    </source>
</evidence>
<evidence type="ECO:0000256" key="15">
    <source>
        <dbReference type="ARBA" id="ARBA00070830"/>
    </source>
</evidence>
<comment type="catalytic activity">
    <reaction evidence="14">
        <text>tRNA(Glu) + L-glutamate + ATP = L-glutamyl-tRNA(Glu) + AMP + diphosphate</text>
        <dbReference type="Rhea" id="RHEA:23540"/>
        <dbReference type="Rhea" id="RHEA-COMP:9663"/>
        <dbReference type="Rhea" id="RHEA-COMP:9680"/>
        <dbReference type="ChEBI" id="CHEBI:29985"/>
        <dbReference type="ChEBI" id="CHEBI:30616"/>
        <dbReference type="ChEBI" id="CHEBI:33019"/>
        <dbReference type="ChEBI" id="CHEBI:78442"/>
        <dbReference type="ChEBI" id="CHEBI:78520"/>
        <dbReference type="ChEBI" id="CHEBI:456215"/>
        <dbReference type="EC" id="6.1.1.17"/>
    </reaction>
</comment>
<evidence type="ECO:0000256" key="16">
    <source>
        <dbReference type="PROSITE-ProRule" id="PRU00209"/>
    </source>
</evidence>
<evidence type="ECO:0000256" key="2">
    <source>
        <dbReference type="ARBA" id="ARBA00008927"/>
    </source>
</evidence>
<keyword evidence="7 17" id="KW-0436">Ligase</keyword>
<dbReference type="GO" id="GO:0004818">
    <property type="term" value="F:glutamate-tRNA ligase activity"/>
    <property type="evidence" value="ECO:0007669"/>
    <property type="project" value="UniProtKB-EC"/>
</dbReference>
<dbReference type="Gene3D" id="3.40.50.620">
    <property type="entry name" value="HUPs"/>
    <property type="match status" value="1"/>
</dbReference>
<reference evidence="20" key="1">
    <citation type="submission" date="2020-05" db="EMBL/GenBank/DDBJ databases">
        <title>Phylogenomic resolution of chytrid fungi.</title>
        <authorList>
            <person name="Stajich J.E."/>
            <person name="Amses K."/>
            <person name="Simmons R."/>
            <person name="Seto K."/>
            <person name="Myers J."/>
            <person name="Bonds A."/>
            <person name="Quandt C.A."/>
            <person name="Barry K."/>
            <person name="Liu P."/>
            <person name="Grigoriev I."/>
            <person name="Longcore J.E."/>
            <person name="James T.Y."/>
        </authorList>
    </citation>
    <scope>NUCLEOTIDE SEQUENCE</scope>
    <source>
        <strain evidence="20">JEL0379</strain>
    </source>
</reference>
<comment type="similarity">
    <text evidence="2">Belongs to the class-I aminoacyl-tRNA synthetase family. Glutamate--tRNA ligase type 2 subfamily.</text>
</comment>
<organism evidence="20 21">
    <name type="scientific">Geranomyces variabilis</name>
    <dbReference type="NCBI Taxonomy" id="109894"/>
    <lineage>
        <taxon>Eukaryota</taxon>
        <taxon>Fungi</taxon>
        <taxon>Fungi incertae sedis</taxon>
        <taxon>Chytridiomycota</taxon>
        <taxon>Chytridiomycota incertae sedis</taxon>
        <taxon>Chytridiomycetes</taxon>
        <taxon>Spizellomycetales</taxon>
        <taxon>Powellomycetaceae</taxon>
        <taxon>Geranomyces</taxon>
    </lineage>
</organism>
<dbReference type="FunFam" id="1.10.1160.10:FF:000001">
    <property type="entry name" value="Glutamine--tRNA ligase"/>
    <property type="match status" value="1"/>
</dbReference>
<dbReference type="InterPro" id="IPR020058">
    <property type="entry name" value="Glu/Gln-tRNA-synth_Ib_cat-dom"/>
</dbReference>
<dbReference type="GO" id="GO:0010494">
    <property type="term" value="C:cytoplasmic stress granule"/>
    <property type="evidence" value="ECO:0007669"/>
    <property type="project" value="UniProtKB-ARBA"/>
</dbReference>
<feature type="compositionally biased region" description="Basic and acidic residues" evidence="18">
    <location>
        <begin position="646"/>
        <end position="663"/>
    </location>
</feature>
<evidence type="ECO:0000259" key="19">
    <source>
        <dbReference type="PROSITE" id="PS50886"/>
    </source>
</evidence>
<dbReference type="InterPro" id="IPR049437">
    <property type="entry name" value="tRNA-synt_1c_C2"/>
</dbReference>
<evidence type="ECO:0000256" key="18">
    <source>
        <dbReference type="SAM" id="MobiDB-lite"/>
    </source>
</evidence>
<dbReference type="InterPro" id="IPR020059">
    <property type="entry name" value="Glu/Gln-tRNA-synth_Ib_codon-bd"/>
</dbReference>
<dbReference type="AlphaFoldDB" id="A0AAD5TH75"/>
<dbReference type="PROSITE" id="PS00178">
    <property type="entry name" value="AA_TRNA_LIGASE_I"/>
    <property type="match status" value="1"/>
</dbReference>
<evidence type="ECO:0000256" key="14">
    <source>
        <dbReference type="ARBA" id="ARBA00048351"/>
    </source>
</evidence>
<evidence type="ECO:0000256" key="11">
    <source>
        <dbReference type="ARBA" id="ARBA00022917"/>
    </source>
</evidence>
<evidence type="ECO:0000256" key="3">
    <source>
        <dbReference type="ARBA" id="ARBA00012835"/>
    </source>
</evidence>
<dbReference type="FunFam" id="3.40.50.620:FF:000070">
    <property type="entry name" value="Bifunctional glutamate/proline--tRNA ligase"/>
    <property type="match status" value="1"/>
</dbReference>
<accession>A0AAD5TH75</accession>
<dbReference type="InterPro" id="IPR050132">
    <property type="entry name" value="Gln/Glu-tRNA_Ligase"/>
</dbReference>
<name>A0AAD5TH75_9FUNG</name>
<proteinExistence type="inferred from homology"/>
<evidence type="ECO:0000256" key="8">
    <source>
        <dbReference type="ARBA" id="ARBA00022741"/>
    </source>
</evidence>
<keyword evidence="12 17" id="KW-0030">Aminoacyl-tRNA synthetase</keyword>
<dbReference type="PROSITE" id="PS50886">
    <property type="entry name" value="TRBD"/>
    <property type="match status" value="1"/>
</dbReference>
<dbReference type="SUPFAM" id="SSF52374">
    <property type="entry name" value="Nucleotidylyl transferase"/>
    <property type="match status" value="1"/>
</dbReference>
<keyword evidence="5" id="KW-0597">Phosphoprotein</keyword>
<protein>
    <recommendedName>
        <fullName evidence="15">Probable glutamate--tRNA ligase, cytoplasmic</fullName>
        <ecNumber evidence="3">6.1.1.17</ecNumber>
    </recommendedName>
    <alternativeName>
        <fullName evidence="13">Glutamyl-tRNA synthetase</fullName>
    </alternativeName>
</protein>
<dbReference type="InterPro" id="IPR002547">
    <property type="entry name" value="tRNA-bd_dom"/>
</dbReference>
<dbReference type="SUPFAM" id="SSF50715">
    <property type="entry name" value="Ribosomal protein L25-like"/>
    <property type="match status" value="1"/>
</dbReference>
<dbReference type="GO" id="GO:0000049">
    <property type="term" value="F:tRNA binding"/>
    <property type="evidence" value="ECO:0007669"/>
    <property type="project" value="UniProtKB-UniRule"/>
</dbReference>
<evidence type="ECO:0000256" key="4">
    <source>
        <dbReference type="ARBA" id="ARBA00022490"/>
    </source>
</evidence>
<dbReference type="CDD" id="cd02799">
    <property type="entry name" value="tRNA_bind_EMAP-II_like"/>
    <property type="match status" value="1"/>
</dbReference>
<dbReference type="GO" id="GO:0005829">
    <property type="term" value="C:cytosol"/>
    <property type="evidence" value="ECO:0007669"/>
    <property type="project" value="TreeGrafter"/>
</dbReference>
<dbReference type="Gene3D" id="2.40.50.140">
    <property type="entry name" value="Nucleic acid-binding proteins"/>
    <property type="match status" value="1"/>
</dbReference>
<evidence type="ECO:0000313" key="21">
    <source>
        <dbReference type="Proteomes" id="UP001212152"/>
    </source>
</evidence>
<feature type="compositionally biased region" description="Low complexity" evidence="18">
    <location>
        <begin position="553"/>
        <end position="567"/>
    </location>
</feature>